<evidence type="ECO:0000313" key="3">
    <source>
        <dbReference type="Proteomes" id="UP001139450"/>
    </source>
</evidence>
<dbReference type="Gene3D" id="1.20.120.450">
    <property type="entry name" value="dinb family like domain"/>
    <property type="match status" value="1"/>
</dbReference>
<comment type="caution">
    <text evidence="2">The sequence shown here is derived from an EMBL/GenBank/DDBJ whole genome shotgun (WGS) entry which is preliminary data.</text>
</comment>
<dbReference type="AlphaFoldDB" id="A0A9X1X4C1"/>
<dbReference type="EMBL" id="JALJEJ010000006">
    <property type="protein sequence ID" value="MCJ8210731.1"/>
    <property type="molecule type" value="Genomic_DNA"/>
</dbReference>
<name>A0A9X1X4C1_9SPHI</name>
<dbReference type="RefSeq" id="WP_245130580.1">
    <property type="nucleotide sequence ID" value="NZ_JALJEJ010000006.1"/>
</dbReference>
<sequence length="173" mass="20218">MNINHERKLLEQAFEAYRNRLDEIPDEEFEKAPAPGVWSAAEVYSHLLDATLRTFMGIDQCCMKTVEHTTVKENWKGKLMMWLGTLSFMRINAPPEVAARVKKITKEEARNKLVKIRRRIEELATRLQSAPEDYRIKHPIMGMLSGKQWFKFCRMHAEHHLKQLDRISKALAG</sequence>
<dbReference type="Pfam" id="PF12867">
    <property type="entry name" value="DinB_2"/>
    <property type="match status" value="1"/>
</dbReference>
<reference evidence="2" key="1">
    <citation type="submission" date="2022-04" db="EMBL/GenBank/DDBJ databases">
        <title>Mucilaginibacter sp. RS28 isolated from freshwater.</title>
        <authorList>
            <person name="Ko S.-R."/>
        </authorList>
    </citation>
    <scope>NUCLEOTIDE SEQUENCE</scope>
    <source>
        <strain evidence="2">RS28</strain>
    </source>
</reference>
<protein>
    <submittedName>
        <fullName evidence="2">DinB family protein</fullName>
    </submittedName>
</protein>
<keyword evidence="3" id="KW-1185">Reference proteome</keyword>
<proteinExistence type="predicted"/>
<evidence type="ECO:0000259" key="1">
    <source>
        <dbReference type="Pfam" id="PF12867"/>
    </source>
</evidence>
<evidence type="ECO:0000313" key="2">
    <source>
        <dbReference type="EMBL" id="MCJ8210731.1"/>
    </source>
</evidence>
<accession>A0A9X1X4C1</accession>
<dbReference type="InterPro" id="IPR034660">
    <property type="entry name" value="DinB/YfiT-like"/>
</dbReference>
<dbReference type="SUPFAM" id="SSF109854">
    <property type="entry name" value="DinB/YfiT-like putative metalloenzymes"/>
    <property type="match status" value="1"/>
</dbReference>
<feature type="domain" description="DinB-like" evidence="1">
    <location>
        <begin position="10"/>
        <end position="164"/>
    </location>
</feature>
<organism evidence="2 3">
    <name type="scientific">Mucilaginibacter straminoryzae</name>
    <dbReference type="NCBI Taxonomy" id="2932774"/>
    <lineage>
        <taxon>Bacteria</taxon>
        <taxon>Pseudomonadati</taxon>
        <taxon>Bacteroidota</taxon>
        <taxon>Sphingobacteriia</taxon>
        <taxon>Sphingobacteriales</taxon>
        <taxon>Sphingobacteriaceae</taxon>
        <taxon>Mucilaginibacter</taxon>
    </lineage>
</organism>
<dbReference type="InterPro" id="IPR024775">
    <property type="entry name" value="DinB-like"/>
</dbReference>
<dbReference type="Proteomes" id="UP001139450">
    <property type="component" value="Unassembled WGS sequence"/>
</dbReference>
<gene>
    <name evidence="2" type="ORF">MUY27_13520</name>
</gene>